<dbReference type="EMBL" id="JALLPB020000058">
    <property type="protein sequence ID" value="KAL3822685.1"/>
    <property type="molecule type" value="Genomic_DNA"/>
</dbReference>
<dbReference type="PANTHER" id="PTHR13887:SF41">
    <property type="entry name" value="THIOREDOXIN SUPERFAMILY PROTEIN"/>
    <property type="match status" value="1"/>
</dbReference>
<name>A0ABD3SE88_9STRA</name>
<reference evidence="1 2" key="1">
    <citation type="submission" date="2024-10" db="EMBL/GenBank/DDBJ databases">
        <title>Updated reference genomes for cyclostephanoid diatoms.</title>
        <authorList>
            <person name="Roberts W.R."/>
            <person name="Alverson A.J."/>
        </authorList>
    </citation>
    <scope>NUCLEOTIDE SEQUENCE [LARGE SCALE GENOMIC DNA]</scope>
    <source>
        <strain evidence="1 2">AJA228-03</strain>
    </source>
</reference>
<evidence type="ECO:0008006" key="3">
    <source>
        <dbReference type="Google" id="ProtNLM"/>
    </source>
</evidence>
<accession>A0ABD3SE88</accession>
<dbReference type="Proteomes" id="UP001530377">
    <property type="component" value="Unassembled WGS sequence"/>
</dbReference>
<comment type="caution">
    <text evidence="1">The sequence shown here is derived from an EMBL/GenBank/DDBJ whole genome shotgun (WGS) entry which is preliminary data.</text>
</comment>
<protein>
    <recommendedName>
        <fullName evidence="3">DSBA-like thioredoxin domain-containing protein</fullName>
    </recommendedName>
</protein>
<evidence type="ECO:0000313" key="1">
    <source>
        <dbReference type="EMBL" id="KAL3822685.1"/>
    </source>
</evidence>
<dbReference type="InterPro" id="IPR036249">
    <property type="entry name" value="Thioredoxin-like_sf"/>
</dbReference>
<dbReference type="AlphaFoldDB" id="A0ABD3SE88"/>
<dbReference type="Gene3D" id="3.40.30.10">
    <property type="entry name" value="Glutaredoxin"/>
    <property type="match status" value="1"/>
</dbReference>
<organism evidence="1 2">
    <name type="scientific">Cyclostephanos tholiformis</name>
    <dbReference type="NCBI Taxonomy" id="382380"/>
    <lineage>
        <taxon>Eukaryota</taxon>
        <taxon>Sar</taxon>
        <taxon>Stramenopiles</taxon>
        <taxon>Ochrophyta</taxon>
        <taxon>Bacillariophyta</taxon>
        <taxon>Coscinodiscophyceae</taxon>
        <taxon>Thalassiosirophycidae</taxon>
        <taxon>Stephanodiscales</taxon>
        <taxon>Stephanodiscaceae</taxon>
        <taxon>Cyclostephanos</taxon>
    </lineage>
</organism>
<proteinExistence type="predicted"/>
<evidence type="ECO:0000313" key="2">
    <source>
        <dbReference type="Proteomes" id="UP001530377"/>
    </source>
</evidence>
<dbReference type="PANTHER" id="PTHR13887">
    <property type="entry name" value="GLUTATHIONE S-TRANSFERASE KAPPA"/>
    <property type="match status" value="1"/>
</dbReference>
<keyword evidence="2" id="KW-1185">Reference proteome</keyword>
<sequence length="252" mass="28109">MRRVLSNPLNPGADSPSLAFAVVRVPFFLEPEYDESKPFIESNRDRLVKKWGGKEGWERQKRLHDLKGRGLAAGIPHFNLDRLASNSMASHRLIQHVGKRFGLNVSEALYDRLNVYYFVQGHALNDKPCLAHVAAETVKEALAKQDANAAEHAPGEEEILSFLHGNDGRIEIENALRALRKLGVHGIPKFIIEGSAVIDGAAGPETFVRVFREVERRGKVMGGPIFGDILGINQDLWMKGSHTRESFLLNEE</sequence>
<gene>
    <name evidence="1" type="ORF">ACHAXA_009567</name>
</gene>
<dbReference type="SUPFAM" id="SSF52833">
    <property type="entry name" value="Thioredoxin-like"/>
    <property type="match status" value="1"/>
</dbReference>